<evidence type="ECO:0000313" key="1">
    <source>
        <dbReference type="EMBL" id="RNF27561.1"/>
    </source>
</evidence>
<keyword evidence="2" id="KW-1185">Reference proteome</keyword>
<dbReference type="Proteomes" id="UP000284403">
    <property type="component" value="Unassembled WGS sequence"/>
</dbReference>
<dbReference type="GeneID" id="40313822"/>
<protein>
    <submittedName>
        <fullName evidence="1">Uncharacterized protein</fullName>
    </submittedName>
</protein>
<accession>A0A3R7LHV2</accession>
<dbReference type="RefSeq" id="XP_029232767.1">
    <property type="nucleotide sequence ID" value="XM_029367160.1"/>
</dbReference>
<gene>
    <name evidence="1" type="ORF">Tco025E_00211</name>
</gene>
<proteinExistence type="predicted"/>
<dbReference type="AlphaFoldDB" id="A0A3R7LHV2"/>
<dbReference type="EMBL" id="MKKU01000003">
    <property type="protein sequence ID" value="RNF27561.1"/>
    <property type="molecule type" value="Genomic_DNA"/>
</dbReference>
<comment type="caution">
    <text evidence="1">The sequence shown here is derived from an EMBL/GenBank/DDBJ whole genome shotgun (WGS) entry which is preliminary data.</text>
</comment>
<reference evidence="1 2" key="1">
    <citation type="journal article" date="2018" name="BMC Genomics">
        <title>Genomic comparison of Trypanosoma conorhini and Trypanosoma rangeli to Trypanosoma cruzi strains of high and low virulence.</title>
        <authorList>
            <person name="Bradwell K.R."/>
            <person name="Koparde V.N."/>
            <person name="Matveyev A.V."/>
            <person name="Serrano M.G."/>
            <person name="Alves J.M."/>
            <person name="Parikh H."/>
            <person name="Huang B."/>
            <person name="Lee V."/>
            <person name="Espinosa-Alvarez O."/>
            <person name="Ortiz P.A."/>
            <person name="Costa-Martins A.G."/>
            <person name="Teixeira M.M."/>
            <person name="Buck G.A."/>
        </authorList>
    </citation>
    <scope>NUCLEOTIDE SEQUENCE [LARGE SCALE GENOMIC DNA]</scope>
    <source>
        <strain evidence="1 2">025E</strain>
    </source>
</reference>
<name>A0A3R7LHV2_9TRYP</name>
<evidence type="ECO:0000313" key="2">
    <source>
        <dbReference type="Proteomes" id="UP000284403"/>
    </source>
</evidence>
<organism evidence="1 2">
    <name type="scientific">Trypanosoma conorhini</name>
    <dbReference type="NCBI Taxonomy" id="83891"/>
    <lineage>
        <taxon>Eukaryota</taxon>
        <taxon>Discoba</taxon>
        <taxon>Euglenozoa</taxon>
        <taxon>Kinetoplastea</taxon>
        <taxon>Metakinetoplastina</taxon>
        <taxon>Trypanosomatida</taxon>
        <taxon>Trypanosomatidae</taxon>
        <taxon>Trypanosoma</taxon>
    </lineage>
</organism>
<sequence length="618" mass="65392">MSAGKPAMSLQKLREALLRHSPPRRACGVKAANVIVVGKRMAADGCESIVSLASPRAEERRQRRVVLHGVGPGDVIRAPARHFDFIVEERRLPASAQRRLWRGRGGGAREWGRPRAVACVHHAAPRSCARCPWMGLAAAASREIKAEQLRRAVESALLSSAPSPATEGRPAGLARPPPPVRFLEPFDVPIVAHSMREVEFCFRRPSDDEGLQSGLGEASFPATGRFCFSLSATHAPECFLATPEQQRLLVALNRWAERLSPPVQECLHTAFILQTPQEGLTRTWESDLHVTLLLRQDAASFGDYGPLCSPSQPEGMLALAEQQLVDTVLSAVPLTKRLGIAAVCSNGSIACLYPRPRRVEFAVAANVAEVMGVVPCAAVHGPSGKRVTASLPFVHSTVAAALGSRELTRIDLSSPSVWRQAMSPEAVGSVLLSLLGDLQGGGVVLLLPDPSRRASAEASKLPPAAGSRLLATALSQWLGCVSTTAVAYLGRGGGRASGQAAANHTGLDAAVSSAGSDPAALFCLLDGDTDVEATVNVLRHGVAALRHERPLVRSTRLVLLQLAADGDFRLLGSVLRGVVACAEAQFHLGVECGVVDVDPWNAAAAGYALLRLAPRPAP</sequence>
<dbReference type="OrthoDB" id="247936at2759"/>